<dbReference type="PROSITE" id="PS01219">
    <property type="entry name" value="AMMONIUM_TRANSP"/>
    <property type="match status" value="1"/>
</dbReference>
<feature type="transmembrane region" description="Helical" evidence="8">
    <location>
        <begin position="225"/>
        <end position="246"/>
    </location>
</feature>
<dbReference type="GO" id="GO:0005886">
    <property type="term" value="C:plasma membrane"/>
    <property type="evidence" value="ECO:0007669"/>
    <property type="project" value="UniProtKB-SubCell"/>
</dbReference>
<feature type="transmembrane region" description="Helical" evidence="8">
    <location>
        <begin position="150"/>
        <end position="172"/>
    </location>
</feature>
<keyword evidence="6 8" id="KW-0472">Membrane</keyword>
<keyword evidence="3 8" id="KW-0813">Transport</keyword>
<evidence type="ECO:0000256" key="6">
    <source>
        <dbReference type="ARBA" id="ARBA00023136"/>
    </source>
</evidence>
<feature type="transmembrane region" description="Helical" evidence="8">
    <location>
        <begin position="63"/>
        <end position="81"/>
    </location>
</feature>
<dbReference type="HOGENOM" id="CLU_000445_33_0_1"/>
<evidence type="ECO:0000256" key="8">
    <source>
        <dbReference type="RuleBase" id="RU362002"/>
    </source>
</evidence>
<feature type="transmembrane region" description="Helical" evidence="8">
    <location>
        <begin position="382"/>
        <end position="407"/>
    </location>
</feature>
<evidence type="ECO:0000256" key="7">
    <source>
        <dbReference type="ARBA" id="ARBA00023177"/>
    </source>
</evidence>
<feature type="region of interest" description="Disordered" evidence="9">
    <location>
        <begin position="459"/>
        <end position="493"/>
    </location>
</feature>
<feature type="transmembrane region" description="Helical" evidence="8">
    <location>
        <begin position="184"/>
        <end position="205"/>
    </location>
</feature>
<dbReference type="OrthoDB" id="534912at2759"/>
<keyword evidence="4 8" id="KW-0812">Transmembrane</keyword>
<feature type="transmembrane region" description="Helical" evidence="8">
    <location>
        <begin position="280"/>
        <end position="297"/>
    </location>
</feature>
<reference evidence="11 12" key="1">
    <citation type="journal article" date="2012" name="Science">
        <title>The Paleozoic origin of enzymatic lignin decomposition reconstructed from 31 fungal genomes.</title>
        <authorList>
            <person name="Floudas D."/>
            <person name="Binder M."/>
            <person name="Riley R."/>
            <person name="Barry K."/>
            <person name="Blanchette R.A."/>
            <person name="Henrissat B."/>
            <person name="Martinez A.T."/>
            <person name="Otillar R."/>
            <person name="Spatafora J.W."/>
            <person name="Yadav J.S."/>
            <person name="Aerts A."/>
            <person name="Benoit I."/>
            <person name="Boyd A."/>
            <person name="Carlson A."/>
            <person name="Copeland A."/>
            <person name="Coutinho P.M."/>
            <person name="de Vries R.P."/>
            <person name="Ferreira P."/>
            <person name="Findley K."/>
            <person name="Foster B."/>
            <person name="Gaskell J."/>
            <person name="Glotzer D."/>
            <person name="Gorecki P."/>
            <person name="Heitman J."/>
            <person name="Hesse C."/>
            <person name="Hori C."/>
            <person name="Igarashi K."/>
            <person name="Jurgens J.A."/>
            <person name="Kallen N."/>
            <person name="Kersten P."/>
            <person name="Kohler A."/>
            <person name="Kuees U."/>
            <person name="Kumar T.K.A."/>
            <person name="Kuo A."/>
            <person name="LaButti K."/>
            <person name="Larrondo L.F."/>
            <person name="Lindquist E."/>
            <person name="Ling A."/>
            <person name="Lombard V."/>
            <person name="Lucas S."/>
            <person name="Lundell T."/>
            <person name="Martin R."/>
            <person name="McLaughlin D.J."/>
            <person name="Morgenstern I."/>
            <person name="Morin E."/>
            <person name="Murat C."/>
            <person name="Nagy L.G."/>
            <person name="Nolan M."/>
            <person name="Ohm R.A."/>
            <person name="Patyshakuliyeva A."/>
            <person name="Rokas A."/>
            <person name="Ruiz-Duenas F.J."/>
            <person name="Sabat G."/>
            <person name="Salamov A."/>
            <person name="Samejima M."/>
            <person name="Schmutz J."/>
            <person name="Slot J.C."/>
            <person name="St John F."/>
            <person name="Stenlid J."/>
            <person name="Sun H."/>
            <person name="Sun S."/>
            <person name="Syed K."/>
            <person name="Tsang A."/>
            <person name="Wiebenga A."/>
            <person name="Young D."/>
            <person name="Pisabarro A."/>
            <person name="Eastwood D.C."/>
            <person name="Martin F."/>
            <person name="Cullen D."/>
            <person name="Grigoriev I.V."/>
            <person name="Hibbett D.S."/>
        </authorList>
    </citation>
    <scope>NUCLEOTIDE SEQUENCE [LARGE SCALE GENOMIC DNA]</scope>
    <source>
        <strain evidence="11 12">ATCC 11539</strain>
    </source>
</reference>
<keyword evidence="5 8" id="KW-1133">Transmembrane helix</keyword>
<evidence type="ECO:0000256" key="9">
    <source>
        <dbReference type="SAM" id="MobiDB-lite"/>
    </source>
</evidence>
<feature type="transmembrane region" description="Helical" evidence="8">
    <location>
        <begin position="336"/>
        <end position="362"/>
    </location>
</feature>
<dbReference type="GeneID" id="19307516"/>
<feature type="transmembrane region" description="Helical" evidence="8">
    <location>
        <begin position="117"/>
        <end position="138"/>
    </location>
</feature>
<dbReference type="InterPro" id="IPR024041">
    <property type="entry name" value="NH4_transpt_AmtB-like_dom"/>
</dbReference>
<dbReference type="InterPro" id="IPR029020">
    <property type="entry name" value="Ammonium/urea_transptr"/>
</dbReference>
<evidence type="ECO:0000313" key="11">
    <source>
        <dbReference type="EMBL" id="EPQ53421.1"/>
    </source>
</evidence>
<keyword evidence="12" id="KW-1185">Reference proteome</keyword>
<evidence type="ECO:0000256" key="4">
    <source>
        <dbReference type="ARBA" id="ARBA00022692"/>
    </source>
</evidence>
<feature type="domain" description="Ammonium transporter AmtB-like" evidence="10">
    <location>
        <begin position="31"/>
        <end position="438"/>
    </location>
</feature>
<dbReference type="NCBIfam" id="TIGR00836">
    <property type="entry name" value="amt"/>
    <property type="match status" value="1"/>
</dbReference>
<dbReference type="KEGG" id="gtr:GLOTRDRAFT_62999"/>
<feature type="transmembrane region" description="Helical" evidence="8">
    <location>
        <begin position="303"/>
        <end position="324"/>
    </location>
</feature>
<protein>
    <recommendedName>
        <fullName evidence="8">Ammonium transporter</fullName>
    </recommendedName>
</protein>
<evidence type="ECO:0000256" key="2">
    <source>
        <dbReference type="ARBA" id="ARBA00005887"/>
    </source>
</evidence>
<proteinExistence type="inferred from homology"/>
<gene>
    <name evidence="11" type="ORF">GLOTRDRAFT_62999</name>
</gene>
<keyword evidence="7 8" id="KW-0924">Ammonia transport</keyword>
<evidence type="ECO:0000313" key="12">
    <source>
        <dbReference type="Proteomes" id="UP000030669"/>
    </source>
</evidence>
<comment type="similarity">
    <text evidence="2 8">Belongs to the ammonia transporter channel (TC 1.A.11.2) family.</text>
</comment>
<sequence>MVNITYDASNDINWYDPSTGMTSVYNLGDIAWVLASTALVMIMIPGVGFFYSGLLRRKNALSMIYLSMVSLAVVSFQWFFWGFSLAFSETGSAYIGDLRYFGLKGVLEKPSIGSTRIPSIAFCVFQLMFAAITPILAVGAVAERSRLGPVAVFIFIWSTIVYDPIACWTWNANGWSFVMGGLDFAGGTPVHISSGTAALAISIYLGKRRGYGTERLAYKPHNTSYVILGTVFLWFGWFGFNGGSALSANLRAVQACIVTNLAASVGGLTWMLWDYRLERKWSAVGFCSGAISGLVAITPGSGYVGSPAAVLFGFMAGTVCNFATQLKFLFGYDDCLDIFASHAIGGVVGNILTGLFAQASVAGFDGLTEIPGGWLDHHWVQLGYQIADSCAGLGYSFVMTTIILWLMHYFPGGFLRLRCDEETEILGVDDAEMGEFAYDYVGLEAEIGPGGQRVYAEAHGDNAASGGREPRHSMTHVRKTEASSEGSVGEKRA</sequence>
<dbReference type="PANTHER" id="PTHR43029">
    <property type="entry name" value="AMMONIUM TRANSPORTER MEP2"/>
    <property type="match status" value="1"/>
</dbReference>
<evidence type="ECO:0000259" key="10">
    <source>
        <dbReference type="Pfam" id="PF00909"/>
    </source>
</evidence>
<dbReference type="InterPro" id="IPR018047">
    <property type="entry name" value="Ammonium_transpt_CS"/>
</dbReference>
<organism evidence="11 12">
    <name type="scientific">Gloeophyllum trabeum (strain ATCC 11539 / FP-39264 / Madison 617)</name>
    <name type="common">Brown rot fungus</name>
    <dbReference type="NCBI Taxonomy" id="670483"/>
    <lineage>
        <taxon>Eukaryota</taxon>
        <taxon>Fungi</taxon>
        <taxon>Dikarya</taxon>
        <taxon>Basidiomycota</taxon>
        <taxon>Agaricomycotina</taxon>
        <taxon>Agaricomycetes</taxon>
        <taxon>Gloeophyllales</taxon>
        <taxon>Gloeophyllaceae</taxon>
        <taxon>Gloeophyllum</taxon>
    </lineage>
</organism>
<feature type="transmembrane region" description="Helical" evidence="8">
    <location>
        <begin position="30"/>
        <end position="51"/>
    </location>
</feature>
<feature type="compositionally biased region" description="Basic and acidic residues" evidence="9">
    <location>
        <begin position="468"/>
        <end position="493"/>
    </location>
</feature>
<dbReference type="EMBL" id="KB469305">
    <property type="protein sequence ID" value="EPQ53421.1"/>
    <property type="molecule type" value="Genomic_DNA"/>
</dbReference>
<dbReference type="OMA" id="FVFYQFA"/>
<dbReference type="PANTHER" id="PTHR43029:SF10">
    <property type="entry name" value="AMMONIUM TRANSPORTER MEP2"/>
    <property type="match status" value="1"/>
</dbReference>
<name>S7Q0H6_GLOTA</name>
<dbReference type="STRING" id="670483.S7Q0H6"/>
<dbReference type="SUPFAM" id="SSF111352">
    <property type="entry name" value="Ammonium transporter"/>
    <property type="match status" value="1"/>
</dbReference>
<accession>S7Q0H6</accession>
<feature type="transmembrane region" description="Helical" evidence="8">
    <location>
        <begin position="252"/>
        <end position="273"/>
    </location>
</feature>
<dbReference type="RefSeq" id="XP_007867767.1">
    <property type="nucleotide sequence ID" value="XM_007869576.1"/>
</dbReference>
<evidence type="ECO:0000256" key="5">
    <source>
        <dbReference type="ARBA" id="ARBA00022989"/>
    </source>
</evidence>
<dbReference type="Proteomes" id="UP000030669">
    <property type="component" value="Unassembled WGS sequence"/>
</dbReference>
<dbReference type="Gene3D" id="1.10.3430.10">
    <property type="entry name" value="Ammonium transporter AmtB like domains"/>
    <property type="match status" value="1"/>
</dbReference>
<dbReference type="GO" id="GO:0008519">
    <property type="term" value="F:ammonium channel activity"/>
    <property type="evidence" value="ECO:0007669"/>
    <property type="project" value="InterPro"/>
</dbReference>
<dbReference type="FunFam" id="1.10.3430.10:FF:000003">
    <property type="entry name" value="Ammonium transporter"/>
    <property type="match status" value="1"/>
</dbReference>
<evidence type="ECO:0000256" key="1">
    <source>
        <dbReference type="ARBA" id="ARBA00004141"/>
    </source>
</evidence>
<dbReference type="eggNOG" id="KOG0682">
    <property type="taxonomic scope" value="Eukaryota"/>
</dbReference>
<dbReference type="InterPro" id="IPR001905">
    <property type="entry name" value="Ammonium_transpt"/>
</dbReference>
<comment type="subcellular location">
    <subcellularLocation>
        <location evidence="8">Cell membrane</location>
        <topology evidence="8">Multi-pass membrane protein</topology>
    </subcellularLocation>
    <subcellularLocation>
        <location evidence="1">Membrane</location>
        <topology evidence="1">Multi-pass membrane protein</topology>
    </subcellularLocation>
</comment>
<evidence type="ECO:0000256" key="3">
    <source>
        <dbReference type="ARBA" id="ARBA00022448"/>
    </source>
</evidence>
<dbReference type="AlphaFoldDB" id="S7Q0H6"/>
<dbReference type="Pfam" id="PF00909">
    <property type="entry name" value="Ammonium_transp"/>
    <property type="match status" value="1"/>
</dbReference>